<sequence length="83" mass="9114">MGGDVFVEEVVVEDEDDTVFDISKSDVNKDVEEVVVGGGDDTVFDISKSDVVKDGGWDGFDEEGEDDVRLGKVNVVFKKLRGW</sequence>
<dbReference type="Proteomes" id="UP001295740">
    <property type="component" value="Unassembled WGS sequence"/>
</dbReference>
<gene>
    <name evidence="1" type="ORF">KHLLAP_LOCUS12330</name>
</gene>
<proteinExistence type="predicted"/>
<name>A0AAI8VVJ4_9PEZI</name>
<reference evidence="1" key="1">
    <citation type="submission" date="2023-10" db="EMBL/GenBank/DDBJ databases">
        <authorList>
            <person name="Hackl T."/>
        </authorList>
    </citation>
    <scope>NUCLEOTIDE SEQUENCE</scope>
</reference>
<dbReference type="EMBL" id="CAUWAG010000018">
    <property type="protein sequence ID" value="CAJ2511862.1"/>
    <property type="molecule type" value="Genomic_DNA"/>
</dbReference>
<keyword evidence="2" id="KW-1185">Reference proteome</keyword>
<dbReference type="AlphaFoldDB" id="A0AAI8VVJ4"/>
<organism evidence="1 2">
    <name type="scientific">Anthostomella pinea</name>
    <dbReference type="NCBI Taxonomy" id="933095"/>
    <lineage>
        <taxon>Eukaryota</taxon>
        <taxon>Fungi</taxon>
        <taxon>Dikarya</taxon>
        <taxon>Ascomycota</taxon>
        <taxon>Pezizomycotina</taxon>
        <taxon>Sordariomycetes</taxon>
        <taxon>Xylariomycetidae</taxon>
        <taxon>Xylariales</taxon>
        <taxon>Xylariaceae</taxon>
        <taxon>Anthostomella</taxon>
    </lineage>
</organism>
<comment type="caution">
    <text evidence="1">The sequence shown here is derived from an EMBL/GenBank/DDBJ whole genome shotgun (WGS) entry which is preliminary data.</text>
</comment>
<accession>A0AAI8VVJ4</accession>
<evidence type="ECO:0000313" key="1">
    <source>
        <dbReference type="EMBL" id="CAJ2511862.1"/>
    </source>
</evidence>
<protein>
    <submittedName>
        <fullName evidence="1">Uu.00g074870.m01.CDS01</fullName>
    </submittedName>
</protein>
<evidence type="ECO:0000313" key="2">
    <source>
        <dbReference type="Proteomes" id="UP001295740"/>
    </source>
</evidence>